<protein>
    <submittedName>
        <fullName evidence="1">Uncharacterized protein</fullName>
    </submittedName>
</protein>
<dbReference type="EMBL" id="GBRH01184350">
    <property type="protein sequence ID" value="JAE13546.1"/>
    <property type="molecule type" value="Transcribed_RNA"/>
</dbReference>
<accession>A0A0A9FTA9</accession>
<sequence length="31" mass="3713">MGKRTRCRCSDLVGCRFRSSELEFLWNFCVL</sequence>
<evidence type="ECO:0000313" key="1">
    <source>
        <dbReference type="EMBL" id="JAE13546.1"/>
    </source>
</evidence>
<proteinExistence type="predicted"/>
<reference evidence="1" key="1">
    <citation type="submission" date="2014-09" db="EMBL/GenBank/DDBJ databases">
        <authorList>
            <person name="Magalhaes I.L.F."/>
            <person name="Oliveira U."/>
            <person name="Santos F.R."/>
            <person name="Vidigal T.H.D.A."/>
            <person name="Brescovit A.D."/>
            <person name="Santos A.J."/>
        </authorList>
    </citation>
    <scope>NUCLEOTIDE SEQUENCE</scope>
    <source>
        <tissue evidence="1">Shoot tissue taken approximately 20 cm above the soil surface</tissue>
    </source>
</reference>
<organism evidence="1">
    <name type="scientific">Arundo donax</name>
    <name type="common">Giant reed</name>
    <name type="synonym">Donax arundinaceus</name>
    <dbReference type="NCBI Taxonomy" id="35708"/>
    <lineage>
        <taxon>Eukaryota</taxon>
        <taxon>Viridiplantae</taxon>
        <taxon>Streptophyta</taxon>
        <taxon>Embryophyta</taxon>
        <taxon>Tracheophyta</taxon>
        <taxon>Spermatophyta</taxon>
        <taxon>Magnoliopsida</taxon>
        <taxon>Liliopsida</taxon>
        <taxon>Poales</taxon>
        <taxon>Poaceae</taxon>
        <taxon>PACMAD clade</taxon>
        <taxon>Arundinoideae</taxon>
        <taxon>Arundineae</taxon>
        <taxon>Arundo</taxon>
    </lineage>
</organism>
<name>A0A0A9FTA9_ARUDO</name>
<dbReference type="AlphaFoldDB" id="A0A0A9FTA9"/>
<reference evidence="1" key="2">
    <citation type="journal article" date="2015" name="Data Brief">
        <title>Shoot transcriptome of the giant reed, Arundo donax.</title>
        <authorList>
            <person name="Barrero R.A."/>
            <person name="Guerrero F.D."/>
            <person name="Moolhuijzen P."/>
            <person name="Goolsby J.A."/>
            <person name="Tidwell J."/>
            <person name="Bellgard S.E."/>
            <person name="Bellgard M.I."/>
        </authorList>
    </citation>
    <scope>NUCLEOTIDE SEQUENCE</scope>
    <source>
        <tissue evidence="1">Shoot tissue taken approximately 20 cm above the soil surface</tissue>
    </source>
</reference>